<feature type="DNA-binding region" description="Homeobox" evidence="27">
    <location>
        <begin position="92"/>
        <end position="148"/>
    </location>
</feature>
<evidence type="ECO:0000256" key="12">
    <source>
        <dbReference type="ARBA" id="ARBA00022729"/>
    </source>
</evidence>
<dbReference type="InterPro" id="IPR000884">
    <property type="entry name" value="TSP1_rpt"/>
</dbReference>
<keyword evidence="9" id="KW-0165">Cleavage on pair of basic residues</keyword>
<reference evidence="35" key="3">
    <citation type="submission" date="2025-08" db="UniProtKB">
        <authorList>
            <consortium name="Ensembl"/>
        </authorList>
    </citation>
    <scope>IDENTIFICATION</scope>
    <source>
        <strain evidence="35">HSOK</strain>
    </source>
</reference>
<feature type="binding site" evidence="25">
    <location>
        <position position="533"/>
    </location>
    <ligand>
        <name>Ca(2+)</name>
        <dbReference type="ChEBI" id="CHEBI:29108"/>
        <label>1</label>
    </ligand>
</feature>
<dbReference type="Gene3D" id="1.10.10.60">
    <property type="entry name" value="Homeodomain-like"/>
    <property type="match status" value="1"/>
</dbReference>
<comment type="pathway">
    <text evidence="3">Lipid metabolism; sphingolipid metabolism.</text>
</comment>
<keyword evidence="6" id="KW-0964">Secreted</keyword>
<feature type="binding site" evidence="25 29">
    <location>
        <position position="485"/>
    </location>
    <ligand>
        <name>Zn(2+)</name>
        <dbReference type="ChEBI" id="CHEBI:29105"/>
        <note>catalytic</note>
    </ligand>
</feature>
<evidence type="ECO:0000256" key="23">
    <source>
        <dbReference type="ARBA" id="ARBA00049036"/>
    </source>
</evidence>
<feature type="domain" description="TLC" evidence="34">
    <location>
        <begin position="150"/>
        <end position="351"/>
    </location>
</feature>
<accession>A0A3P9J816</accession>
<dbReference type="Gene3D" id="3.40.1620.60">
    <property type="match status" value="1"/>
</dbReference>
<evidence type="ECO:0000256" key="16">
    <source>
        <dbReference type="ARBA" id="ARBA00022833"/>
    </source>
</evidence>
<feature type="domain" description="Peptidase M12B" evidence="33">
    <location>
        <begin position="350"/>
        <end position="538"/>
    </location>
</feature>
<evidence type="ECO:0000256" key="13">
    <source>
        <dbReference type="ARBA" id="ARBA00022737"/>
    </source>
</evidence>
<feature type="disulfide bond" evidence="26">
    <location>
        <begin position="573"/>
        <end position="594"/>
    </location>
</feature>
<dbReference type="GO" id="GO:0030198">
    <property type="term" value="P:extracellular matrix organization"/>
    <property type="evidence" value="ECO:0007669"/>
    <property type="project" value="InterPro"/>
</dbReference>
<dbReference type="Pfam" id="PF00090">
    <property type="entry name" value="TSP_1"/>
    <property type="match status" value="1"/>
</dbReference>
<dbReference type="Gene3D" id="2.60.120.830">
    <property type="match status" value="1"/>
</dbReference>
<dbReference type="FunFam" id="2.20.100.10:FF:000001">
    <property type="entry name" value="semaphorin-5A isoform X1"/>
    <property type="match status" value="1"/>
</dbReference>
<dbReference type="Gene3D" id="2.20.100.10">
    <property type="entry name" value="Thrombospondin type-1 (TSP1) repeat"/>
    <property type="match status" value="5"/>
</dbReference>
<evidence type="ECO:0000256" key="11">
    <source>
        <dbReference type="ARBA" id="ARBA00022723"/>
    </source>
</evidence>
<reference evidence="35 36" key="2">
    <citation type="submission" date="2017-04" db="EMBL/GenBank/DDBJ databases">
        <title>CpG methylation of centromeres and impact of large insertions on vertebrate speciation.</title>
        <authorList>
            <person name="Ichikawa K."/>
            <person name="Yoshimura J."/>
            <person name="Morishita S."/>
        </authorList>
    </citation>
    <scope>NUCLEOTIDE SEQUENCE</scope>
    <source>
        <strain evidence="35 36">HSOK</strain>
    </source>
</reference>
<feature type="binding site" evidence="25 29">
    <location>
        <position position="475"/>
    </location>
    <ligand>
        <name>Zn(2+)</name>
        <dbReference type="ChEBI" id="CHEBI:29105"/>
        <note>catalytic</note>
    </ligand>
</feature>
<dbReference type="GO" id="GO:0046513">
    <property type="term" value="P:ceramide biosynthetic process"/>
    <property type="evidence" value="ECO:0007669"/>
    <property type="project" value="UniProtKB-ARBA"/>
</dbReference>
<dbReference type="GO" id="GO:0046872">
    <property type="term" value="F:metal ion binding"/>
    <property type="evidence" value="ECO:0007669"/>
    <property type="project" value="UniProtKB-KW"/>
</dbReference>
<evidence type="ECO:0000259" key="34">
    <source>
        <dbReference type="PROSITE" id="PS50922"/>
    </source>
</evidence>
<keyword evidence="27 30" id="KW-0539">Nucleus</keyword>
<evidence type="ECO:0000256" key="24">
    <source>
        <dbReference type="PIRSR" id="PIRSR613273-1"/>
    </source>
</evidence>
<keyword evidence="5" id="KW-0444">Lipid biosynthesis</keyword>
<keyword evidence="15" id="KW-0256">Endoplasmic reticulum</keyword>
<feature type="transmembrane region" description="Helical" evidence="31">
    <location>
        <begin position="229"/>
        <end position="248"/>
    </location>
</feature>
<dbReference type="Pfam" id="PF00046">
    <property type="entry name" value="Homeodomain"/>
    <property type="match status" value="1"/>
</dbReference>
<keyword evidence="20" id="KW-0865">Zymogen</keyword>
<dbReference type="PROSITE" id="PS50922">
    <property type="entry name" value="TLC"/>
    <property type="match status" value="1"/>
</dbReference>
<dbReference type="SUPFAM" id="SSF82895">
    <property type="entry name" value="TSP-1 type 1 repeat"/>
    <property type="match status" value="5"/>
</dbReference>
<feature type="binding site" evidence="25 29">
    <location>
        <position position="479"/>
    </location>
    <ligand>
        <name>Zn(2+)</name>
        <dbReference type="ChEBI" id="CHEBI:29105"/>
        <note>catalytic</note>
    </ligand>
</feature>
<evidence type="ECO:0000256" key="28">
    <source>
        <dbReference type="PROSITE-ProRule" id="PRU00205"/>
    </source>
</evidence>
<dbReference type="Pfam" id="PF01421">
    <property type="entry name" value="Reprolysin"/>
    <property type="match status" value="1"/>
</dbReference>
<dbReference type="SMART" id="SM00209">
    <property type="entry name" value="TSP1"/>
    <property type="match status" value="5"/>
</dbReference>
<comment type="catalytic activity">
    <reaction evidence="23">
        <text>sphinganine + octadecanoyl-CoA = N-(octadecanoyl)-sphinganine + CoA + H(+)</text>
        <dbReference type="Rhea" id="RHEA:36547"/>
        <dbReference type="ChEBI" id="CHEBI:15378"/>
        <dbReference type="ChEBI" id="CHEBI:57287"/>
        <dbReference type="ChEBI" id="CHEBI:57394"/>
        <dbReference type="ChEBI" id="CHEBI:57817"/>
        <dbReference type="ChEBI" id="CHEBI:67033"/>
    </reaction>
    <physiologicalReaction direction="left-to-right" evidence="23">
        <dbReference type="Rhea" id="RHEA:36548"/>
    </physiologicalReaction>
</comment>
<feature type="disulfide bond" evidence="26">
    <location>
        <begin position="656"/>
        <end position="668"/>
    </location>
</feature>
<evidence type="ECO:0000259" key="32">
    <source>
        <dbReference type="PROSITE" id="PS50071"/>
    </source>
</evidence>
<dbReference type="PROSITE" id="PS50092">
    <property type="entry name" value="TSP1"/>
    <property type="match status" value="5"/>
</dbReference>
<dbReference type="GO" id="GO:0006508">
    <property type="term" value="P:proteolysis"/>
    <property type="evidence" value="ECO:0007669"/>
    <property type="project" value="UniProtKB-KW"/>
</dbReference>
<keyword evidence="18" id="KW-0482">Metalloprotease</keyword>
<evidence type="ECO:0000256" key="25">
    <source>
        <dbReference type="PIRSR" id="PIRSR613273-2"/>
    </source>
</evidence>
<dbReference type="Pfam" id="PF19030">
    <property type="entry name" value="TSP1_ADAMTS"/>
    <property type="match status" value="4"/>
</dbReference>
<evidence type="ECO:0000256" key="21">
    <source>
        <dbReference type="ARBA" id="ARBA00023157"/>
    </source>
</evidence>
<dbReference type="Pfam" id="PF03798">
    <property type="entry name" value="TRAM_LAG1_CLN8"/>
    <property type="match status" value="1"/>
</dbReference>
<feature type="disulfide bond" evidence="26">
    <location>
        <begin position="434"/>
        <end position="441"/>
    </location>
</feature>
<dbReference type="GO" id="GO:0005789">
    <property type="term" value="C:endoplasmic reticulum membrane"/>
    <property type="evidence" value="ECO:0007669"/>
    <property type="project" value="UniProtKB-SubCell"/>
</dbReference>
<keyword evidence="8" id="KW-0808">Transferase</keyword>
<evidence type="ECO:0000256" key="5">
    <source>
        <dbReference type="ARBA" id="ARBA00022516"/>
    </source>
</evidence>
<evidence type="ECO:0000256" key="15">
    <source>
        <dbReference type="ARBA" id="ARBA00022824"/>
    </source>
</evidence>
<dbReference type="GO" id="GO:0005634">
    <property type="term" value="C:nucleus"/>
    <property type="evidence" value="ECO:0007669"/>
    <property type="project" value="UniProtKB-SubCell"/>
</dbReference>
<feature type="disulfide bond" evidence="26">
    <location>
        <begin position="492"/>
        <end position="517"/>
    </location>
</feature>
<dbReference type="InterPro" id="IPR009057">
    <property type="entry name" value="Homeodomain-like_sf"/>
</dbReference>
<dbReference type="PROSITE" id="PS50215">
    <property type="entry name" value="ADAM_MEPRO"/>
    <property type="match status" value="1"/>
</dbReference>
<evidence type="ECO:0000256" key="18">
    <source>
        <dbReference type="ARBA" id="ARBA00023049"/>
    </source>
</evidence>
<dbReference type="InterPro" id="IPR024079">
    <property type="entry name" value="MetalloPept_cat_dom_sf"/>
</dbReference>
<comment type="cofactor">
    <cofactor evidence="25">
        <name>Zn(2+)</name>
        <dbReference type="ChEBI" id="CHEBI:29105"/>
    </cofactor>
    <text evidence="25">Binds 1 zinc ion per subunit.</text>
</comment>
<keyword evidence="10 28" id="KW-0812">Transmembrane</keyword>
<keyword evidence="27 30" id="KW-0238">DNA-binding</keyword>
<dbReference type="GO" id="GO:0003677">
    <property type="term" value="F:DNA binding"/>
    <property type="evidence" value="ECO:0007669"/>
    <property type="project" value="UniProtKB-UniRule"/>
</dbReference>
<dbReference type="AlphaFoldDB" id="A0A3P9J816"/>
<evidence type="ECO:0000256" key="7">
    <source>
        <dbReference type="ARBA" id="ARBA00022670"/>
    </source>
</evidence>
<feature type="transmembrane region" description="Helical" evidence="31">
    <location>
        <begin position="199"/>
        <end position="217"/>
    </location>
</feature>
<evidence type="ECO:0000256" key="17">
    <source>
        <dbReference type="ARBA" id="ARBA00022989"/>
    </source>
</evidence>
<comment type="pathway">
    <text evidence="4">Sphingolipid metabolism.</text>
</comment>
<evidence type="ECO:0000256" key="26">
    <source>
        <dbReference type="PIRSR" id="PIRSR613273-3"/>
    </source>
</evidence>
<keyword evidence="5" id="KW-0443">Lipid metabolism</keyword>
<evidence type="ECO:0000256" key="4">
    <source>
        <dbReference type="ARBA" id="ARBA00004991"/>
    </source>
</evidence>
<name>A0A3P9J816_ORYLA</name>
<dbReference type="InterPro" id="IPR050439">
    <property type="entry name" value="ADAMTS_ADAMTS-like"/>
</dbReference>
<evidence type="ECO:0000256" key="8">
    <source>
        <dbReference type="ARBA" id="ARBA00022679"/>
    </source>
</evidence>
<feature type="transmembrane region" description="Helical" evidence="31">
    <location>
        <begin position="315"/>
        <end position="338"/>
    </location>
</feature>
<proteinExistence type="predicted"/>
<keyword evidence="21 26" id="KW-1015">Disulfide bond</keyword>
<evidence type="ECO:0000256" key="3">
    <source>
        <dbReference type="ARBA" id="ARBA00004760"/>
    </source>
</evidence>
<dbReference type="FunFam" id="2.20.100.10:FF:000005">
    <property type="entry name" value="ADAM metallopeptidase with thrombospondin type 1 motif 9"/>
    <property type="match status" value="1"/>
</dbReference>
<dbReference type="InterPro" id="IPR036383">
    <property type="entry name" value="TSP1_rpt_sf"/>
</dbReference>
<evidence type="ECO:0000256" key="31">
    <source>
        <dbReference type="SAM" id="Phobius"/>
    </source>
</evidence>
<dbReference type="Gene3D" id="3.40.390.10">
    <property type="entry name" value="Collagenase (Catalytic Domain)"/>
    <property type="match status" value="1"/>
</dbReference>
<evidence type="ECO:0000256" key="19">
    <source>
        <dbReference type="ARBA" id="ARBA00023136"/>
    </source>
</evidence>
<evidence type="ECO:0000313" key="36">
    <source>
        <dbReference type="Proteomes" id="UP000265200"/>
    </source>
</evidence>
<feature type="disulfide bond" evidence="26">
    <location>
        <begin position="562"/>
        <end position="586"/>
    </location>
</feature>
<dbReference type="SUPFAM" id="SSF55486">
    <property type="entry name" value="Metalloproteases ('zincins'), catalytic domain"/>
    <property type="match status" value="1"/>
</dbReference>
<keyword evidence="16 25" id="KW-0862">Zinc</keyword>
<feature type="transmembrane region" description="Helical" evidence="31">
    <location>
        <begin position="282"/>
        <end position="303"/>
    </location>
</feature>
<dbReference type="PANTHER" id="PTHR13723:SF151">
    <property type="entry name" value="A DISINTEGRIN AND METALLOPROTEINASE WITH THROMBOSPONDIN MOTIFS 17"/>
    <property type="match status" value="1"/>
</dbReference>
<evidence type="ECO:0000256" key="29">
    <source>
        <dbReference type="PROSITE-ProRule" id="PRU00276"/>
    </source>
</evidence>
<feature type="disulfide bond" evidence="26 29">
    <location>
        <begin position="453"/>
        <end position="533"/>
    </location>
</feature>
<evidence type="ECO:0000256" key="22">
    <source>
        <dbReference type="ARBA" id="ARBA00023180"/>
    </source>
</evidence>
<dbReference type="PRINTS" id="PR01857">
    <property type="entry name" value="ADAMTSFAMILY"/>
</dbReference>
<dbReference type="SMART" id="SM00724">
    <property type="entry name" value="TLC"/>
    <property type="match status" value="1"/>
</dbReference>
<dbReference type="InterPro" id="IPR041645">
    <property type="entry name" value="ADAMTS_CR_2"/>
</dbReference>
<feature type="disulfide bond" evidence="26">
    <location>
        <begin position="581"/>
        <end position="613"/>
    </location>
</feature>
<dbReference type="InterPro" id="IPR006586">
    <property type="entry name" value="ADAM_Cys-rich"/>
</dbReference>
<keyword evidence="13" id="KW-0677">Repeat</keyword>
<keyword evidence="17 31" id="KW-1133">Transmembrane helix</keyword>
<dbReference type="InterPro" id="IPR013273">
    <property type="entry name" value="ADAMTS/ADAMTS-like"/>
</dbReference>
<reference key="1">
    <citation type="journal article" date="2007" name="Nature">
        <title>The medaka draft genome and insights into vertebrate genome evolution.</title>
        <authorList>
            <person name="Kasahara M."/>
            <person name="Naruse K."/>
            <person name="Sasaki S."/>
            <person name="Nakatani Y."/>
            <person name="Qu W."/>
            <person name="Ahsan B."/>
            <person name="Yamada T."/>
            <person name="Nagayasu Y."/>
            <person name="Doi K."/>
            <person name="Kasai Y."/>
            <person name="Jindo T."/>
            <person name="Kobayashi D."/>
            <person name="Shimada A."/>
            <person name="Toyoda A."/>
            <person name="Kuroki Y."/>
            <person name="Fujiyama A."/>
            <person name="Sasaki T."/>
            <person name="Shimizu A."/>
            <person name="Asakawa S."/>
            <person name="Shimizu N."/>
            <person name="Hashimoto S."/>
            <person name="Yang J."/>
            <person name="Lee Y."/>
            <person name="Matsushima K."/>
            <person name="Sugano S."/>
            <person name="Sakaizumi M."/>
            <person name="Narita T."/>
            <person name="Ohishi K."/>
            <person name="Haga S."/>
            <person name="Ohta F."/>
            <person name="Nomoto H."/>
            <person name="Nogata K."/>
            <person name="Morishita T."/>
            <person name="Endo T."/>
            <person name="Shin-I T."/>
            <person name="Takeda H."/>
            <person name="Morishita S."/>
            <person name="Kohara Y."/>
        </authorList>
    </citation>
    <scope>NUCLEOTIDE SEQUENCE [LARGE SCALE GENOMIC DNA]</scope>
    <source>
        <strain>Hd-rR</strain>
    </source>
</reference>
<dbReference type="SMART" id="SM00389">
    <property type="entry name" value="HOX"/>
    <property type="match status" value="1"/>
</dbReference>
<keyword evidence="14" id="KW-0378">Hydrolase</keyword>
<feature type="active site" evidence="24 29">
    <location>
        <position position="476"/>
    </location>
</feature>
<dbReference type="InterPro" id="IPR006634">
    <property type="entry name" value="TLC-dom"/>
</dbReference>
<feature type="disulfide bond" evidence="26">
    <location>
        <begin position="607"/>
        <end position="618"/>
    </location>
</feature>
<evidence type="ECO:0000256" key="30">
    <source>
        <dbReference type="RuleBase" id="RU000682"/>
    </source>
</evidence>
<evidence type="ECO:0000256" key="14">
    <source>
        <dbReference type="ARBA" id="ARBA00022801"/>
    </source>
</evidence>
<keyword evidence="22" id="KW-0325">Glycoprotein</keyword>
<evidence type="ECO:0000259" key="33">
    <source>
        <dbReference type="PROSITE" id="PS50215"/>
    </source>
</evidence>
<dbReference type="SMART" id="SM00608">
    <property type="entry name" value="ACR"/>
    <property type="match status" value="1"/>
</dbReference>
<feature type="disulfide bond" evidence="26">
    <location>
        <begin position="641"/>
        <end position="678"/>
    </location>
</feature>
<dbReference type="Ensembl" id="ENSORLT00015016583.1">
    <property type="protein sequence ID" value="ENSORLP00015028354.1"/>
    <property type="gene ID" value="ENSORLG00015010931.1"/>
</dbReference>
<keyword evidence="27 30" id="KW-0371">Homeobox</keyword>
<dbReference type="GO" id="GO:0004222">
    <property type="term" value="F:metalloendopeptidase activity"/>
    <property type="evidence" value="ECO:0007669"/>
    <property type="project" value="InterPro"/>
</dbReference>
<sequence>MITSANLQVSGNSGLRFRIMLDRLYEWFWWDKIWLPAELSWADLEDKEGRVYAKASHLYITLPYACGLLLIRYLFERMVAAPLAAFAGIRQRACLRPEANSALELYYTTCNRNPLQADMHGLSKKSGLSMRQVERWFRRRRVQDHPGVLKKFKESSWRFAFYLFAFVGGLAALHDKEWLYDSRQVWTGYPQQSLLESQYWYYILEMSFYGCLFFSIASDVKRKDFREQILHHVATLVLLSFSWCANFIRVGTLVMLVHDASDVLLESAKMFNYAGWEKTSKALFVAFAVIFMVTRLVIFPFWIIHCTWVYPLHHYPAFFGYYFFNAMLVVLLCLHLFWSSLILRMIRKFMFGTVHALFQQSSLGVSLNVKVTKLVLLHTRPDTLEVSHHGERSLRSFCHWQHSEFGGRRRLGAEMSADSPTVDSAVFVTRTDFCVHKDEPCDTVGIAYLGGACSSRRKCALVEDNGLNLALTIAHELGHNLGMSHDEDHTNCTSQSHIMSGEWVKGRKPGDMSWSSCSRKDLEAFLRSKASDCLLQTDPRSQSQVRLGSKLPGMNHSVNEQCRILFGLNATFCKEMEDLMCAGLWCLTAGDEFCKTKLDAPLEGTECGTNKWCRAGECVSKTYLPQHEDGDWSLWSPWSICSRTCGTGVRFRQRKCDNPPPSPHGQPCPHASVEHGVCDGPPCPRGPLSFRDLQCRRSGTSGDMLMAVINDDKPCVLFCSSLGRGPPVLVADRVIDGTPCGPFESDLCVNGRCQKMGCDGVFGSSAQEDSCGVCDGKGRTCEVIRGDFQHTKGIGYVEAVVIPAGAWRIRVVEDKPSQSFLAVKDSRQNSINTNWKIELPGDFELAGTVVRYVRRGHWEKMSIKGPTKTPLHLMMLLLHNHSSALHYEYTMSLNTTHDQSREEQTVLEQLFIWTHSTWQDCSVQCGGGEKKTVVSCLRMVKQSMEIVNDSFCQPENRPLPKTLPCNSQPCHYRWTAGHWGGCSARCGPGVQQREVSCVQELQNGSLIPTKNRFCSGEKPSPLQDCEGSLCRMMWTASEWSECSSACGSGVQRRKVLCANPQGPCEPQAKPTEEEPCSNHSECYHWKFGEWSKCSSSCGRGLQSRVIQCMHIVTGHHGDSCPVVLRPPTYRKCYQDPCPEEIGTNSVSSWRPG</sequence>
<evidence type="ECO:0000256" key="1">
    <source>
        <dbReference type="ARBA" id="ARBA00004477"/>
    </source>
</evidence>
<evidence type="ECO:0000256" key="6">
    <source>
        <dbReference type="ARBA" id="ARBA00022525"/>
    </source>
</evidence>
<dbReference type="InterPro" id="IPR010294">
    <property type="entry name" value="ADAMTS_spacer1"/>
</dbReference>
<feature type="binding site" evidence="25">
    <location>
        <position position="423"/>
    </location>
    <ligand>
        <name>Ca(2+)</name>
        <dbReference type="ChEBI" id="CHEBI:29108"/>
        <label>1</label>
    </ligand>
</feature>
<reference evidence="35" key="4">
    <citation type="submission" date="2025-09" db="UniProtKB">
        <authorList>
            <consortium name="Ensembl"/>
        </authorList>
    </citation>
    <scope>IDENTIFICATION</scope>
    <source>
        <strain evidence="35">HSOK</strain>
    </source>
</reference>
<dbReference type="PROSITE" id="PS50071">
    <property type="entry name" value="HOMEOBOX_2"/>
    <property type="match status" value="1"/>
</dbReference>
<evidence type="ECO:0000256" key="2">
    <source>
        <dbReference type="ARBA" id="ARBA00004613"/>
    </source>
</evidence>
<feature type="domain" description="Homeobox" evidence="32">
    <location>
        <begin position="90"/>
        <end position="147"/>
    </location>
</feature>
<feature type="disulfide bond" evidence="26">
    <location>
        <begin position="645"/>
        <end position="683"/>
    </location>
</feature>
<dbReference type="GO" id="GO:0050291">
    <property type="term" value="F:sphingosine N-acyltransferase activity"/>
    <property type="evidence" value="ECO:0007669"/>
    <property type="project" value="UniProtKB-ARBA"/>
</dbReference>
<dbReference type="CDD" id="cd00086">
    <property type="entry name" value="homeodomain"/>
    <property type="match status" value="1"/>
</dbReference>
<evidence type="ECO:0000256" key="10">
    <source>
        <dbReference type="ARBA" id="ARBA00022692"/>
    </source>
</evidence>
<keyword evidence="12" id="KW-0732">Signal</keyword>
<dbReference type="GO" id="GO:0005576">
    <property type="term" value="C:extracellular region"/>
    <property type="evidence" value="ECO:0007669"/>
    <property type="project" value="UniProtKB-SubCell"/>
</dbReference>
<evidence type="ECO:0000313" key="35">
    <source>
        <dbReference type="Ensembl" id="ENSORLP00015028354.1"/>
    </source>
</evidence>
<protein>
    <submittedName>
        <fullName evidence="35">ADAM metallopeptidase with thrombospondin type 1 motif, 17</fullName>
    </submittedName>
</protein>
<dbReference type="InterPro" id="IPR001356">
    <property type="entry name" value="HD"/>
</dbReference>
<dbReference type="Pfam" id="PF05986">
    <property type="entry name" value="ADAMTS_spacer1"/>
    <property type="match status" value="1"/>
</dbReference>
<dbReference type="Pfam" id="PF17771">
    <property type="entry name" value="ADAMTS_CR_2"/>
    <property type="match status" value="1"/>
</dbReference>
<dbReference type="SUPFAM" id="SSF46689">
    <property type="entry name" value="Homeodomain-like"/>
    <property type="match status" value="1"/>
</dbReference>
<keyword evidence="7" id="KW-0645">Protease</keyword>
<dbReference type="FunFam" id="1.10.10.60:FF:000020">
    <property type="entry name" value="Ceramide synthase 5"/>
    <property type="match status" value="1"/>
</dbReference>
<feature type="transmembrane region" description="Helical" evidence="31">
    <location>
        <begin position="159"/>
        <end position="179"/>
    </location>
</feature>
<keyword evidence="19 28" id="KW-0472">Membrane</keyword>
<keyword evidence="25" id="KW-0106">Calcium</keyword>
<keyword evidence="11 25" id="KW-0479">Metal-binding</keyword>
<comment type="subcellular location">
    <subcellularLocation>
        <location evidence="1">Endoplasmic reticulum membrane</location>
        <topology evidence="1">Multi-pass membrane protein</topology>
    </subcellularLocation>
    <subcellularLocation>
        <location evidence="27 30">Nucleus</location>
    </subcellularLocation>
    <subcellularLocation>
        <location evidence="2">Secreted</location>
    </subcellularLocation>
</comment>
<evidence type="ECO:0000256" key="27">
    <source>
        <dbReference type="PROSITE-ProRule" id="PRU00108"/>
    </source>
</evidence>
<dbReference type="Proteomes" id="UP000265200">
    <property type="component" value="Chromosome 3"/>
</dbReference>
<organism evidence="35 36">
    <name type="scientific">Oryzias latipes</name>
    <name type="common">Japanese rice fish</name>
    <name type="synonym">Japanese killifish</name>
    <dbReference type="NCBI Taxonomy" id="8090"/>
    <lineage>
        <taxon>Eukaryota</taxon>
        <taxon>Metazoa</taxon>
        <taxon>Chordata</taxon>
        <taxon>Craniata</taxon>
        <taxon>Vertebrata</taxon>
        <taxon>Euteleostomi</taxon>
        <taxon>Actinopterygii</taxon>
        <taxon>Neopterygii</taxon>
        <taxon>Teleostei</taxon>
        <taxon>Neoteleostei</taxon>
        <taxon>Acanthomorphata</taxon>
        <taxon>Ovalentaria</taxon>
        <taxon>Atherinomorphae</taxon>
        <taxon>Beloniformes</taxon>
        <taxon>Adrianichthyidae</taxon>
        <taxon>Oryziinae</taxon>
        <taxon>Oryzias</taxon>
    </lineage>
</organism>
<evidence type="ECO:0000256" key="9">
    <source>
        <dbReference type="ARBA" id="ARBA00022685"/>
    </source>
</evidence>
<comment type="caution">
    <text evidence="29">Lacks conserved residue(s) required for the propagation of feature annotation.</text>
</comment>
<dbReference type="PANTHER" id="PTHR13723">
    <property type="entry name" value="ADAMTS A DISINTEGRIN AND METALLOPROTEASE WITH THROMBOSPONDIN MOTIFS PROTEASE"/>
    <property type="match status" value="1"/>
</dbReference>
<feature type="disulfide bond" evidence="26">
    <location>
        <begin position="398"/>
        <end position="459"/>
    </location>
</feature>
<dbReference type="InterPro" id="IPR001590">
    <property type="entry name" value="Peptidase_M12B"/>
</dbReference>
<evidence type="ECO:0000256" key="20">
    <source>
        <dbReference type="ARBA" id="ARBA00023145"/>
    </source>
</evidence>